<evidence type="ECO:0000256" key="1">
    <source>
        <dbReference type="ARBA" id="ARBA00023125"/>
    </source>
</evidence>
<dbReference type="RefSeq" id="WP_193904108.1">
    <property type="nucleotide sequence ID" value="NZ_CP063452.1"/>
</dbReference>
<dbReference type="EMBL" id="CP063452">
    <property type="protein sequence ID" value="QOW01738.1"/>
    <property type="molecule type" value="Genomic_DNA"/>
</dbReference>
<dbReference type="GO" id="GO:0003677">
    <property type="term" value="F:DNA binding"/>
    <property type="evidence" value="ECO:0007669"/>
    <property type="project" value="UniProtKB-KW"/>
</dbReference>
<keyword evidence="4" id="KW-1185">Reference proteome</keyword>
<protein>
    <submittedName>
        <fullName evidence="3">Uncharacterized protein</fullName>
    </submittedName>
</protein>
<dbReference type="Gene3D" id="1.10.150.130">
    <property type="match status" value="1"/>
</dbReference>
<keyword evidence="3" id="KW-0614">Plasmid</keyword>
<sequence>MTNTASTEYRHSASRASAGREFFRSTDVHDADLDLRIPARYRHDWALFTDWCTAADHHPIPAAPESLALFLHEHPAVVATQRRRLSAINAVHTGHGYPAPGRTEMVRRHLDTTRASRLDRLGRLLVQRAAELPVEGWPSGLFGRRDALLLVLAATGMTFTDLTRLRRRDLRLDGNTLVVTTRTGERFRLPPDSETGDNPAVAIYQRWAQIQAFLDQYPGTHLLRHHLTDPSEIITDPLDAEQARQPLLCPIDRWGHLPHAQPMTPQSVSALTRAHLSGRAPVRKVLPVPPQDDVDAWVEPEIDLDAGYYDRGTTARRRDHQTLEDLTDVFDEIEARTDALLEDLMGVLEGL</sequence>
<evidence type="ECO:0000313" key="3">
    <source>
        <dbReference type="EMBL" id="QOW01738.1"/>
    </source>
</evidence>
<dbReference type="SUPFAM" id="SSF56349">
    <property type="entry name" value="DNA breaking-rejoining enzymes"/>
    <property type="match status" value="1"/>
</dbReference>
<gene>
    <name evidence="3" type="ORF">INP59_25590</name>
</gene>
<dbReference type="InterPro" id="IPR013762">
    <property type="entry name" value="Integrase-like_cat_sf"/>
</dbReference>
<dbReference type="GO" id="GO:0006310">
    <property type="term" value="P:DNA recombination"/>
    <property type="evidence" value="ECO:0007669"/>
    <property type="project" value="UniProtKB-KW"/>
</dbReference>
<dbReference type="InterPro" id="IPR010998">
    <property type="entry name" value="Integrase_recombinase_N"/>
</dbReference>
<geneLocation type="plasmid" evidence="3 4">
    <name>pRh5Ap-243</name>
</geneLocation>
<evidence type="ECO:0000313" key="4">
    <source>
        <dbReference type="Proteomes" id="UP000593818"/>
    </source>
</evidence>
<dbReference type="Gene3D" id="1.10.443.10">
    <property type="entry name" value="Intergrase catalytic core"/>
    <property type="match status" value="1"/>
</dbReference>
<keyword evidence="2" id="KW-0233">DNA recombination</keyword>
<dbReference type="SUPFAM" id="SSF47823">
    <property type="entry name" value="lambda integrase-like, N-terminal domain"/>
    <property type="match status" value="1"/>
</dbReference>
<dbReference type="AlphaFoldDB" id="A0A7M2XVV0"/>
<proteinExistence type="predicted"/>
<reference evidence="3 4" key="1">
    <citation type="submission" date="2020-10" db="EMBL/GenBank/DDBJ databases">
        <title>Whole genome sequence of oil-degrading bacteria Rhodococcus pyridinivorans strain 5Ap.</title>
        <authorList>
            <person name="Akhremchuk A.E."/>
            <person name="Valentovich L.N."/>
            <person name="Charniauskaya M.I."/>
            <person name="Bukliarevich H.A."/>
            <person name="Titok M.A."/>
        </authorList>
    </citation>
    <scope>NUCLEOTIDE SEQUENCE [LARGE SCALE GENOMIC DNA]</scope>
    <source>
        <strain evidence="3 4">5Ap</strain>
        <plasmid evidence="3 4">pRh5Ap-243</plasmid>
    </source>
</reference>
<dbReference type="GO" id="GO:0015074">
    <property type="term" value="P:DNA integration"/>
    <property type="evidence" value="ECO:0007669"/>
    <property type="project" value="InterPro"/>
</dbReference>
<dbReference type="Proteomes" id="UP000593818">
    <property type="component" value="Plasmid pRh5Ap-243"/>
</dbReference>
<organism evidence="3 4">
    <name type="scientific">Rhodococcus pyridinivorans</name>
    <dbReference type="NCBI Taxonomy" id="103816"/>
    <lineage>
        <taxon>Bacteria</taxon>
        <taxon>Bacillati</taxon>
        <taxon>Actinomycetota</taxon>
        <taxon>Actinomycetes</taxon>
        <taxon>Mycobacteriales</taxon>
        <taxon>Nocardiaceae</taxon>
        <taxon>Rhodococcus</taxon>
    </lineage>
</organism>
<keyword evidence="1" id="KW-0238">DNA-binding</keyword>
<evidence type="ECO:0000256" key="2">
    <source>
        <dbReference type="ARBA" id="ARBA00023172"/>
    </source>
</evidence>
<dbReference type="InterPro" id="IPR011010">
    <property type="entry name" value="DNA_brk_join_enz"/>
</dbReference>
<accession>A0A7M2XVV0</accession>
<name>A0A7M2XVV0_9NOCA</name>